<feature type="region of interest" description="Disordered" evidence="1">
    <location>
        <begin position="96"/>
        <end position="124"/>
    </location>
</feature>
<name>A0AAV7L853_PLEWA</name>
<feature type="chain" id="PRO_5043586012" evidence="2">
    <location>
        <begin position="19"/>
        <end position="124"/>
    </location>
</feature>
<keyword evidence="4" id="KW-1185">Reference proteome</keyword>
<evidence type="ECO:0000313" key="3">
    <source>
        <dbReference type="EMBL" id="KAJ1087735.1"/>
    </source>
</evidence>
<keyword evidence="2" id="KW-0732">Signal</keyword>
<gene>
    <name evidence="3" type="ORF">NDU88_000900</name>
</gene>
<comment type="caution">
    <text evidence="3">The sequence shown here is derived from an EMBL/GenBank/DDBJ whole genome shotgun (WGS) entry which is preliminary data.</text>
</comment>
<dbReference type="AlphaFoldDB" id="A0AAV7L853"/>
<proteinExistence type="predicted"/>
<evidence type="ECO:0000313" key="4">
    <source>
        <dbReference type="Proteomes" id="UP001066276"/>
    </source>
</evidence>
<dbReference type="EMBL" id="JANPWB010000015">
    <property type="protein sequence ID" value="KAJ1087735.1"/>
    <property type="molecule type" value="Genomic_DNA"/>
</dbReference>
<accession>A0AAV7L853</accession>
<organism evidence="3 4">
    <name type="scientific">Pleurodeles waltl</name>
    <name type="common">Iberian ribbed newt</name>
    <dbReference type="NCBI Taxonomy" id="8319"/>
    <lineage>
        <taxon>Eukaryota</taxon>
        <taxon>Metazoa</taxon>
        <taxon>Chordata</taxon>
        <taxon>Craniata</taxon>
        <taxon>Vertebrata</taxon>
        <taxon>Euteleostomi</taxon>
        <taxon>Amphibia</taxon>
        <taxon>Batrachia</taxon>
        <taxon>Caudata</taxon>
        <taxon>Salamandroidea</taxon>
        <taxon>Salamandridae</taxon>
        <taxon>Pleurodelinae</taxon>
        <taxon>Pleurodeles</taxon>
    </lineage>
</organism>
<feature type="compositionally biased region" description="Polar residues" evidence="1">
    <location>
        <begin position="111"/>
        <end position="124"/>
    </location>
</feature>
<feature type="signal peptide" evidence="2">
    <location>
        <begin position="1"/>
        <end position="18"/>
    </location>
</feature>
<evidence type="ECO:0000256" key="2">
    <source>
        <dbReference type="SAM" id="SignalP"/>
    </source>
</evidence>
<reference evidence="3" key="1">
    <citation type="journal article" date="2022" name="bioRxiv">
        <title>Sequencing and chromosome-scale assembly of the giantPleurodeles waltlgenome.</title>
        <authorList>
            <person name="Brown T."/>
            <person name="Elewa A."/>
            <person name="Iarovenko S."/>
            <person name="Subramanian E."/>
            <person name="Araus A.J."/>
            <person name="Petzold A."/>
            <person name="Susuki M."/>
            <person name="Suzuki K.-i.T."/>
            <person name="Hayashi T."/>
            <person name="Toyoda A."/>
            <person name="Oliveira C."/>
            <person name="Osipova E."/>
            <person name="Leigh N.D."/>
            <person name="Simon A."/>
            <person name="Yun M.H."/>
        </authorList>
    </citation>
    <scope>NUCLEOTIDE SEQUENCE</scope>
    <source>
        <strain evidence="3">20211129_DDA</strain>
        <tissue evidence="3">Liver</tissue>
    </source>
</reference>
<dbReference type="Proteomes" id="UP001066276">
    <property type="component" value="Chromosome 11"/>
</dbReference>
<evidence type="ECO:0000256" key="1">
    <source>
        <dbReference type="SAM" id="MobiDB-lite"/>
    </source>
</evidence>
<protein>
    <submittedName>
        <fullName evidence="3">Uncharacterized protein</fullName>
    </submittedName>
</protein>
<sequence>MKVYVALLIALLSSTSSAKRLRMKRQSKICLHIERAIFNFTDKAYQPAQEYNSFQELYLYEESEEGQHHVQNPSVAIPVSLVTDLDMMISDYHRRFPDAKAPAHHSPLRQDVQQAASTPKNPPP</sequence>